<protein>
    <submittedName>
        <fullName evidence="1">Deiodinase-like protein</fullName>
    </submittedName>
</protein>
<evidence type="ECO:0000313" key="1">
    <source>
        <dbReference type="EMBL" id="WOE74663.1"/>
    </source>
</evidence>
<dbReference type="InterPro" id="IPR000643">
    <property type="entry name" value="Iodothyronine_deiodinase"/>
</dbReference>
<dbReference type="InterPro" id="IPR036249">
    <property type="entry name" value="Thioredoxin-like_sf"/>
</dbReference>
<dbReference type="AlphaFoldDB" id="A0AA97F7G1"/>
<dbReference type="RefSeq" id="WP_317080922.1">
    <property type="nucleotide sequence ID" value="NZ_CP136594.1"/>
</dbReference>
<organism evidence="1 2">
    <name type="scientific">Alterisphingorhabdus coralli</name>
    <dbReference type="NCBI Taxonomy" id="3071408"/>
    <lineage>
        <taxon>Bacteria</taxon>
        <taxon>Pseudomonadati</taxon>
        <taxon>Pseudomonadota</taxon>
        <taxon>Alphaproteobacteria</taxon>
        <taxon>Sphingomonadales</taxon>
        <taxon>Sphingomonadaceae</taxon>
        <taxon>Alterisphingorhabdus (ex Yan et al. 2024)</taxon>
    </lineage>
</organism>
<evidence type="ECO:0000313" key="2">
    <source>
        <dbReference type="Proteomes" id="UP001302429"/>
    </source>
</evidence>
<accession>A0AA97F7G1</accession>
<dbReference type="SUPFAM" id="SSF52833">
    <property type="entry name" value="Thioredoxin-like"/>
    <property type="match status" value="1"/>
</dbReference>
<reference evidence="1 2" key="1">
    <citation type="submission" date="2023-10" db="EMBL/GenBank/DDBJ databases">
        <title>Complete genome sequence of a Sphingomonadaceae bacterium.</title>
        <authorList>
            <person name="Yan C."/>
        </authorList>
    </citation>
    <scope>NUCLEOTIDE SEQUENCE [LARGE SCALE GENOMIC DNA]</scope>
    <source>
        <strain evidence="1 2">SCSIO 66989</strain>
    </source>
</reference>
<dbReference type="KEGG" id="acoa:RB602_12525"/>
<proteinExistence type="predicted"/>
<keyword evidence="2" id="KW-1185">Reference proteome</keyword>
<sequence length="249" mass="28761">MANSYNYERFDNKVYGPIPFALHSPKIGECATDFTARRFDGSAVRLSDFKGKRIVLETGSMTCPMFGGNIDPMNRVADRYADDPNTVFLLLYTREAHPAPKFPAHRDDAHKLETARLVEPLLAQNRIVMIDDVVGTAHRQWGEFPNSLWLIDEEGIVRYRSDWNHVDVLETLLEANDLDAEVAKLGEHNMPNFKPTKIFPWLWEKSGWLSIWDMIKQLPWMRTRHQEVHRMYDGIQYMEGSNGRAGSCF</sequence>
<dbReference type="Pfam" id="PF00837">
    <property type="entry name" value="T4_deiodinase"/>
    <property type="match status" value="1"/>
</dbReference>
<dbReference type="GO" id="GO:0004800">
    <property type="term" value="F:thyroxine 5'-deiodinase activity"/>
    <property type="evidence" value="ECO:0007669"/>
    <property type="project" value="InterPro"/>
</dbReference>
<dbReference type="EMBL" id="CP136594">
    <property type="protein sequence ID" value="WOE74663.1"/>
    <property type="molecule type" value="Genomic_DNA"/>
</dbReference>
<dbReference type="Proteomes" id="UP001302429">
    <property type="component" value="Chromosome"/>
</dbReference>
<name>A0AA97F7G1_9SPHN</name>
<gene>
    <name evidence="1" type="ORF">RB602_12525</name>
</gene>
<dbReference type="Gene3D" id="3.40.30.10">
    <property type="entry name" value="Glutaredoxin"/>
    <property type="match status" value="1"/>
</dbReference>